<dbReference type="Proteomes" id="UP000309544">
    <property type="component" value="Unassembled WGS sequence"/>
</dbReference>
<evidence type="ECO:0000313" key="1">
    <source>
        <dbReference type="EMBL" id="TNJ37325.1"/>
    </source>
</evidence>
<organism evidence="1 2">
    <name type="scientific">Prosthecochloris vibrioformis</name>
    <name type="common">Chlorobium vibrioforme</name>
    <dbReference type="NCBI Taxonomy" id="1098"/>
    <lineage>
        <taxon>Bacteria</taxon>
        <taxon>Pseudomonadati</taxon>
        <taxon>Chlorobiota</taxon>
        <taxon>Chlorobiia</taxon>
        <taxon>Chlorobiales</taxon>
        <taxon>Chlorobiaceae</taxon>
        <taxon>Prosthecochloris</taxon>
    </lineage>
</organism>
<evidence type="ECO:0008006" key="3">
    <source>
        <dbReference type="Google" id="ProtNLM"/>
    </source>
</evidence>
<dbReference type="EMBL" id="VDCI01000002">
    <property type="protein sequence ID" value="TNJ37325.1"/>
    <property type="molecule type" value="Genomic_DNA"/>
</dbReference>
<gene>
    <name evidence="1" type="ORF">FGF68_03640</name>
</gene>
<proteinExistence type="predicted"/>
<accession>A0A5C4S207</accession>
<dbReference type="Gene3D" id="3.30.420.40">
    <property type="match status" value="1"/>
</dbReference>
<reference evidence="1 2" key="1">
    <citation type="submission" date="2019-05" db="EMBL/GenBank/DDBJ databases">
        <title>Draft Whole-Genome sequence of the green sulfur bacterium Prosthecochloris vibrioformis DSM 260.</title>
        <authorList>
            <person name="Meyer T.E."/>
            <person name="Kyndt J.A."/>
        </authorList>
    </citation>
    <scope>NUCLEOTIDE SEQUENCE [LARGE SCALE GENOMIC DNA]</scope>
    <source>
        <strain evidence="1 2">DSM 260</strain>
    </source>
</reference>
<dbReference type="InterPro" id="IPR043129">
    <property type="entry name" value="ATPase_NBD"/>
</dbReference>
<keyword evidence="2" id="KW-1185">Reference proteome</keyword>
<dbReference type="AlphaFoldDB" id="A0A5C4S207"/>
<dbReference type="SUPFAM" id="SSF53067">
    <property type="entry name" value="Actin-like ATPase domain"/>
    <property type="match status" value="1"/>
</dbReference>
<sequence length="81" mass="9023">MNILAIDQGTTGSRAIVPENRESTSRGAAYMAGLASGIWNDAHELRSMRTSTRLYTHAMDEATRKRSSEGWNRALRKTIAR</sequence>
<protein>
    <recommendedName>
        <fullName evidence="3">Glycerol kinase</fullName>
    </recommendedName>
</protein>
<comment type="caution">
    <text evidence="1">The sequence shown here is derived from an EMBL/GenBank/DDBJ whole genome shotgun (WGS) entry which is preliminary data.</text>
</comment>
<name>A0A5C4S207_PROVB</name>
<dbReference type="RefSeq" id="WP_139626283.1">
    <property type="nucleotide sequence ID" value="NZ_VDCI01000002.1"/>
</dbReference>
<evidence type="ECO:0000313" key="2">
    <source>
        <dbReference type="Proteomes" id="UP000309544"/>
    </source>
</evidence>